<evidence type="ECO:0000259" key="5">
    <source>
        <dbReference type="PROSITE" id="PS50112"/>
    </source>
</evidence>
<dbReference type="AlphaFoldDB" id="A0A5C6EN22"/>
<keyword evidence="8" id="KW-0548">Nucleotidyltransferase</keyword>
<dbReference type="CDD" id="cd00077">
    <property type="entry name" value="HDc"/>
    <property type="match status" value="1"/>
</dbReference>
<dbReference type="EMBL" id="SJPX01000004">
    <property type="protein sequence ID" value="TWU49810.1"/>
    <property type="molecule type" value="Genomic_DNA"/>
</dbReference>
<dbReference type="SUPFAM" id="SSF55073">
    <property type="entry name" value="Nucleotide cyclase"/>
    <property type="match status" value="1"/>
</dbReference>
<protein>
    <recommendedName>
        <fullName evidence="1">diguanylate cyclase</fullName>
        <ecNumber evidence="1">2.7.7.65</ecNumber>
    </recommendedName>
</protein>
<evidence type="ECO:0000256" key="1">
    <source>
        <dbReference type="ARBA" id="ARBA00012528"/>
    </source>
</evidence>
<dbReference type="GO" id="GO:0043709">
    <property type="term" value="P:cell adhesion involved in single-species biofilm formation"/>
    <property type="evidence" value="ECO:0007669"/>
    <property type="project" value="TreeGrafter"/>
</dbReference>
<dbReference type="PANTHER" id="PTHR45138:SF9">
    <property type="entry name" value="DIGUANYLATE CYCLASE DGCM-RELATED"/>
    <property type="match status" value="1"/>
</dbReference>
<dbReference type="Proteomes" id="UP000317977">
    <property type="component" value="Unassembled WGS sequence"/>
</dbReference>
<dbReference type="EC" id="2.7.7.65" evidence="1"/>
<dbReference type="Pfam" id="PF08448">
    <property type="entry name" value="PAS_4"/>
    <property type="match status" value="1"/>
</dbReference>
<dbReference type="PROSITE" id="PS51832">
    <property type="entry name" value="HD_GYP"/>
    <property type="match status" value="1"/>
</dbReference>
<comment type="caution">
    <text evidence="8">The sequence shown here is derived from an EMBL/GenBank/DDBJ whole genome shotgun (WGS) entry which is preliminary data.</text>
</comment>
<feature type="domain" description="PAS" evidence="5">
    <location>
        <begin position="182"/>
        <end position="227"/>
    </location>
</feature>
<dbReference type="InterPro" id="IPR029787">
    <property type="entry name" value="Nucleotide_cyclase"/>
</dbReference>
<dbReference type="OrthoDB" id="9798833at2"/>
<dbReference type="PROSITE" id="PS50112">
    <property type="entry name" value="PAS"/>
    <property type="match status" value="1"/>
</dbReference>
<dbReference type="InterPro" id="IPR003607">
    <property type="entry name" value="HD/PDEase_dom"/>
</dbReference>
<dbReference type="Gene3D" id="1.10.3210.10">
    <property type="entry name" value="Hypothetical protein af1432"/>
    <property type="match status" value="1"/>
</dbReference>
<feature type="domain" description="HD-GYP" evidence="7">
    <location>
        <begin position="512"/>
        <end position="707"/>
    </location>
</feature>
<evidence type="ECO:0000259" key="6">
    <source>
        <dbReference type="PROSITE" id="PS50887"/>
    </source>
</evidence>
<gene>
    <name evidence="8" type="primary">ydaM_3</name>
    <name evidence="8" type="ORF">Poly59_44350</name>
</gene>
<dbReference type="GO" id="GO:1902201">
    <property type="term" value="P:negative regulation of bacterial-type flagellum-dependent cell motility"/>
    <property type="evidence" value="ECO:0007669"/>
    <property type="project" value="TreeGrafter"/>
</dbReference>
<keyword evidence="9" id="KW-1185">Reference proteome</keyword>
<feature type="coiled-coil region" evidence="3">
    <location>
        <begin position="299"/>
        <end position="333"/>
    </location>
</feature>
<accession>A0A5C6EN22</accession>
<sequence>MGKRLLASLRVAFSLVCVGASLILGAQWFGYMPDAEAIQSSARQKNCETIAIQSVRQISERDWVALRSTLQALVDRDTELMSIGVRSEFGTLRLDTGHHEKMWNPTTGATNAADKAKIPITLNHRTWGHMEFCFRQSGSNSFDRLLSNPTVQFVGFYILAGMFAYTVFVIRMMGVFSNTQVVPDRVRQALDTLAEGLLVLDGSGRIVLANQAFADLVGVEADLLTHKRASELEWVADDVAESGYPWMHAIEKSELQSEQMLRITLDDGSQRIFSVNAAPLGKDRTQRGALATFRDVTHVEEHRAELERMLSLLRSSRDEIERKNRALEILATQDSLTGCLNRRAFFEKFDSIWMQAKANDSALACIMVDVDHFKSVNDTYGHHTGDEVLRAVAQVIRAQNESDGVVCRYGGEEFCVLLPDMDIETALIRAEKIREAIAAIRLDDPEELRLTASLGVSELRFRSHNPQELVNQADACLYVAKREGRNRSIVYNASYSIIQDTEKILEEDKHDRVDIPFQAVIALVSALSYRDTDTAEHSRRVADLCARAGEGIFDPAERYILEIAGLLHDIGKIGIPDCILLKPGKLTPEEWEVMGRHDRIGVEIVSGSFECLKLTEIMANHHAFYGGHARDPELPIGEAIPLAARLLSIADSYDAMVSDRVYRPGRSHEEAVEELRRCAGTQFDPKLVEHFIEKISSTRAIFATGAIALRKQNALAIGSHVQALVGAVSNQDITELQTQAIRVASLANDFQLTDIANVAVSIEQLAKTEDATWVALLRQSYDLVDLCRSTQSDFLKRSLERDAEQVNSQAK</sequence>
<dbReference type="SMART" id="SM00267">
    <property type="entry name" value="GGDEF"/>
    <property type="match status" value="1"/>
</dbReference>
<dbReference type="SMART" id="SM00091">
    <property type="entry name" value="PAS"/>
    <property type="match status" value="1"/>
</dbReference>
<dbReference type="SMART" id="SM00471">
    <property type="entry name" value="HDc"/>
    <property type="match status" value="1"/>
</dbReference>
<organism evidence="8 9">
    <name type="scientific">Rubripirellula reticaptiva</name>
    <dbReference type="NCBI Taxonomy" id="2528013"/>
    <lineage>
        <taxon>Bacteria</taxon>
        <taxon>Pseudomonadati</taxon>
        <taxon>Planctomycetota</taxon>
        <taxon>Planctomycetia</taxon>
        <taxon>Pirellulales</taxon>
        <taxon>Pirellulaceae</taxon>
        <taxon>Rubripirellula</taxon>
    </lineage>
</organism>
<dbReference type="InterPro" id="IPR050469">
    <property type="entry name" value="Diguanylate_Cyclase"/>
</dbReference>
<dbReference type="InterPro" id="IPR043128">
    <property type="entry name" value="Rev_trsase/Diguanyl_cyclase"/>
</dbReference>
<dbReference type="Gene3D" id="3.30.70.270">
    <property type="match status" value="1"/>
</dbReference>
<keyword evidence="4" id="KW-0472">Membrane</keyword>
<evidence type="ECO:0000313" key="8">
    <source>
        <dbReference type="EMBL" id="TWU49810.1"/>
    </source>
</evidence>
<dbReference type="InterPro" id="IPR000160">
    <property type="entry name" value="GGDEF_dom"/>
</dbReference>
<evidence type="ECO:0000259" key="7">
    <source>
        <dbReference type="PROSITE" id="PS51832"/>
    </source>
</evidence>
<dbReference type="Pfam" id="PF00990">
    <property type="entry name" value="GGDEF"/>
    <property type="match status" value="1"/>
</dbReference>
<feature type="transmembrane region" description="Helical" evidence="4">
    <location>
        <begin position="151"/>
        <end position="170"/>
    </location>
</feature>
<dbReference type="CDD" id="cd00130">
    <property type="entry name" value="PAS"/>
    <property type="match status" value="1"/>
</dbReference>
<dbReference type="SUPFAM" id="SSF55785">
    <property type="entry name" value="PYP-like sensor domain (PAS domain)"/>
    <property type="match status" value="1"/>
</dbReference>
<dbReference type="InterPro" id="IPR035965">
    <property type="entry name" value="PAS-like_dom_sf"/>
</dbReference>
<dbReference type="GO" id="GO:0005886">
    <property type="term" value="C:plasma membrane"/>
    <property type="evidence" value="ECO:0007669"/>
    <property type="project" value="TreeGrafter"/>
</dbReference>
<dbReference type="Gene3D" id="3.30.450.20">
    <property type="entry name" value="PAS domain"/>
    <property type="match status" value="1"/>
</dbReference>
<keyword evidence="4" id="KW-1133">Transmembrane helix</keyword>
<comment type="catalytic activity">
    <reaction evidence="2">
        <text>2 GTP = 3',3'-c-di-GMP + 2 diphosphate</text>
        <dbReference type="Rhea" id="RHEA:24898"/>
        <dbReference type="ChEBI" id="CHEBI:33019"/>
        <dbReference type="ChEBI" id="CHEBI:37565"/>
        <dbReference type="ChEBI" id="CHEBI:58805"/>
        <dbReference type="EC" id="2.7.7.65"/>
    </reaction>
</comment>
<keyword evidence="4" id="KW-0812">Transmembrane</keyword>
<dbReference type="InterPro" id="IPR013656">
    <property type="entry name" value="PAS_4"/>
</dbReference>
<dbReference type="PANTHER" id="PTHR45138">
    <property type="entry name" value="REGULATORY COMPONENTS OF SENSORY TRANSDUCTION SYSTEM"/>
    <property type="match status" value="1"/>
</dbReference>
<dbReference type="GO" id="GO:0052621">
    <property type="term" value="F:diguanylate cyclase activity"/>
    <property type="evidence" value="ECO:0007669"/>
    <property type="project" value="UniProtKB-EC"/>
</dbReference>
<dbReference type="SUPFAM" id="SSF109604">
    <property type="entry name" value="HD-domain/PDEase-like"/>
    <property type="match status" value="1"/>
</dbReference>
<dbReference type="PROSITE" id="PS50887">
    <property type="entry name" value="GGDEF"/>
    <property type="match status" value="1"/>
</dbReference>
<dbReference type="InterPro" id="IPR037522">
    <property type="entry name" value="HD_GYP_dom"/>
</dbReference>
<dbReference type="CDD" id="cd01949">
    <property type="entry name" value="GGDEF"/>
    <property type="match status" value="1"/>
</dbReference>
<dbReference type="NCBIfam" id="TIGR00229">
    <property type="entry name" value="sensory_box"/>
    <property type="match status" value="1"/>
</dbReference>
<reference evidence="8 9" key="1">
    <citation type="submission" date="2019-02" db="EMBL/GenBank/DDBJ databases">
        <title>Deep-cultivation of Planctomycetes and their phenomic and genomic characterization uncovers novel biology.</title>
        <authorList>
            <person name="Wiegand S."/>
            <person name="Jogler M."/>
            <person name="Boedeker C."/>
            <person name="Pinto D."/>
            <person name="Vollmers J."/>
            <person name="Rivas-Marin E."/>
            <person name="Kohn T."/>
            <person name="Peeters S.H."/>
            <person name="Heuer A."/>
            <person name="Rast P."/>
            <person name="Oberbeckmann S."/>
            <person name="Bunk B."/>
            <person name="Jeske O."/>
            <person name="Meyerdierks A."/>
            <person name="Storesund J.E."/>
            <person name="Kallscheuer N."/>
            <person name="Luecker S."/>
            <person name="Lage O.M."/>
            <person name="Pohl T."/>
            <person name="Merkel B.J."/>
            <person name="Hornburger P."/>
            <person name="Mueller R.-W."/>
            <person name="Bruemmer F."/>
            <person name="Labrenz M."/>
            <person name="Spormann A.M."/>
            <person name="Op Den Camp H."/>
            <person name="Overmann J."/>
            <person name="Amann R."/>
            <person name="Jetten M.S.M."/>
            <person name="Mascher T."/>
            <person name="Medema M.H."/>
            <person name="Devos D.P."/>
            <person name="Kaster A.-K."/>
            <person name="Ovreas L."/>
            <person name="Rohde M."/>
            <person name="Galperin M.Y."/>
            <person name="Jogler C."/>
        </authorList>
    </citation>
    <scope>NUCLEOTIDE SEQUENCE [LARGE SCALE GENOMIC DNA]</scope>
    <source>
        <strain evidence="8 9">Poly59</strain>
    </source>
</reference>
<evidence type="ECO:0000256" key="4">
    <source>
        <dbReference type="SAM" id="Phobius"/>
    </source>
</evidence>
<evidence type="ECO:0000256" key="2">
    <source>
        <dbReference type="ARBA" id="ARBA00034247"/>
    </source>
</evidence>
<proteinExistence type="predicted"/>
<name>A0A5C6EN22_9BACT</name>
<keyword evidence="3" id="KW-0175">Coiled coil</keyword>
<evidence type="ECO:0000256" key="3">
    <source>
        <dbReference type="SAM" id="Coils"/>
    </source>
</evidence>
<dbReference type="FunFam" id="3.30.70.270:FF:000001">
    <property type="entry name" value="Diguanylate cyclase domain protein"/>
    <property type="match status" value="1"/>
</dbReference>
<feature type="domain" description="GGDEF" evidence="6">
    <location>
        <begin position="361"/>
        <end position="493"/>
    </location>
</feature>
<evidence type="ECO:0000313" key="9">
    <source>
        <dbReference type="Proteomes" id="UP000317977"/>
    </source>
</evidence>
<dbReference type="InterPro" id="IPR000014">
    <property type="entry name" value="PAS"/>
</dbReference>
<dbReference type="Pfam" id="PF13487">
    <property type="entry name" value="HD_5"/>
    <property type="match status" value="1"/>
</dbReference>
<keyword evidence="8" id="KW-0808">Transferase</keyword>
<dbReference type="NCBIfam" id="TIGR00254">
    <property type="entry name" value="GGDEF"/>
    <property type="match status" value="1"/>
</dbReference>